<dbReference type="GeneID" id="44080581"/>
<protein>
    <submittedName>
        <fullName evidence="1">Uncharacterized protein</fullName>
    </submittedName>
</protein>
<dbReference type="RefSeq" id="WP_163487123.1">
    <property type="nucleotide sequence ID" value="NZ_CP048739.1"/>
</dbReference>
<dbReference type="EMBL" id="CP048739">
    <property type="protein sequence ID" value="QIB75343.1"/>
    <property type="molecule type" value="Genomic_DNA"/>
</dbReference>
<sequence length="66" mass="7721">MDDDQVIVTDVKTLRKALKSAFYAYVDEYDKDVNVQLVLGDFDLFLQDEIAQFIGEEAISNFERRR</sequence>
<dbReference type="AlphaFoldDB" id="A0A6C0UL74"/>
<gene>
    <name evidence="1" type="ORF">G3I44_14230</name>
</gene>
<evidence type="ECO:0000313" key="2">
    <source>
        <dbReference type="Proteomes" id="UP000465846"/>
    </source>
</evidence>
<name>A0A6C0UL74_9EURY</name>
<evidence type="ECO:0000313" key="1">
    <source>
        <dbReference type="EMBL" id="QIB75343.1"/>
    </source>
</evidence>
<accession>A0A6C0UL74</accession>
<reference evidence="1 2" key="1">
    <citation type="submission" date="2020-02" db="EMBL/GenBank/DDBJ databases">
        <title>Whole genome sequence of Halogeometricum borinquense strain wsp4.</title>
        <authorList>
            <person name="Verma D.K."/>
            <person name="Gopal K."/>
            <person name="Prasad E.S."/>
        </authorList>
    </citation>
    <scope>NUCLEOTIDE SEQUENCE [LARGE SCALE GENOMIC DNA]</scope>
    <source>
        <strain evidence="2">wsp4</strain>
    </source>
</reference>
<organism evidence="1 2">
    <name type="scientific">Halogeometricum borinquense</name>
    <dbReference type="NCBI Taxonomy" id="60847"/>
    <lineage>
        <taxon>Archaea</taxon>
        <taxon>Methanobacteriati</taxon>
        <taxon>Methanobacteriota</taxon>
        <taxon>Stenosarchaea group</taxon>
        <taxon>Halobacteria</taxon>
        <taxon>Halobacteriales</taxon>
        <taxon>Haloferacaceae</taxon>
        <taxon>Halogeometricum</taxon>
    </lineage>
</organism>
<proteinExistence type="predicted"/>
<dbReference type="Proteomes" id="UP000465846">
    <property type="component" value="Chromosome"/>
</dbReference>